<keyword evidence="3" id="KW-1185">Reference proteome</keyword>
<keyword evidence="2" id="KW-0695">RNA-directed DNA polymerase</keyword>
<dbReference type="STRING" id="67767.A0A0J7N614"/>
<feature type="domain" description="Reverse transcriptase" evidence="1">
    <location>
        <begin position="1"/>
        <end position="84"/>
    </location>
</feature>
<dbReference type="SUPFAM" id="SSF56672">
    <property type="entry name" value="DNA/RNA polymerases"/>
    <property type="match status" value="1"/>
</dbReference>
<dbReference type="GO" id="GO:0003964">
    <property type="term" value="F:RNA-directed DNA polymerase activity"/>
    <property type="evidence" value="ECO:0007669"/>
    <property type="project" value="UniProtKB-KW"/>
</dbReference>
<dbReference type="InterPro" id="IPR043502">
    <property type="entry name" value="DNA/RNA_pol_sf"/>
</dbReference>
<name>A0A0J7N614_LASNI</name>
<organism evidence="2 3">
    <name type="scientific">Lasius niger</name>
    <name type="common">Black garden ant</name>
    <dbReference type="NCBI Taxonomy" id="67767"/>
    <lineage>
        <taxon>Eukaryota</taxon>
        <taxon>Metazoa</taxon>
        <taxon>Ecdysozoa</taxon>
        <taxon>Arthropoda</taxon>
        <taxon>Hexapoda</taxon>
        <taxon>Insecta</taxon>
        <taxon>Pterygota</taxon>
        <taxon>Neoptera</taxon>
        <taxon>Endopterygota</taxon>
        <taxon>Hymenoptera</taxon>
        <taxon>Apocrita</taxon>
        <taxon>Aculeata</taxon>
        <taxon>Formicoidea</taxon>
        <taxon>Formicidae</taxon>
        <taxon>Formicinae</taxon>
        <taxon>Lasius</taxon>
        <taxon>Lasius</taxon>
    </lineage>
</organism>
<protein>
    <submittedName>
        <fullName evidence="2">Reverse transcriptase</fullName>
    </submittedName>
</protein>
<proteinExistence type="predicted"/>
<dbReference type="PANTHER" id="PTHR37557:SF4">
    <property type="entry name" value="CCHC-TYPE DOMAIN-CONTAINING PROTEIN"/>
    <property type="match status" value="1"/>
</dbReference>
<keyword evidence="2" id="KW-0548">Nucleotidyltransferase</keyword>
<accession>A0A0J7N614</accession>
<dbReference type="EMBL" id="LBMM01009470">
    <property type="protein sequence ID" value="KMQ88120.1"/>
    <property type="molecule type" value="Genomic_DNA"/>
</dbReference>
<dbReference type="Proteomes" id="UP000036403">
    <property type="component" value="Unassembled WGS sequence"/>
</dbReference>
<reference evidence="2 3" key="1">
    <citation type="submission" date="2015-04" db="EMBL/GenBank/DDBJ databases">
        <title>Lasius niger genome sequencing.</title>
        <authorList>
            <person name="Konorov E.A."/>
            <person name="Nikitin M.A."/>
            <person name="Kirill M.V."/>
            <person name="Chang P."/>
        </authorList>
    </citation>
    <scope>NUCLEOTIDE SEQUENCE [LARGE SCALE GENOMIC DNA]</scope>
    <source>
        <tissue evidence="2">Whole</tissue>
    </source>
</reference>
<sequence>MNKILGEVPDQVGYIYIYDMLGHNINALAFADDLVLIAATREGAQRSLDRVVAALLEFGLELAPAKCAAFSLVPSGKTKKMKVLSDSQFTAGGCAVPQLGVLQAVRYIEVLFTEIGPAVRKVELLSLLDRITRALLKPQQRLKILKTYLIPRFIHSLVLGRASYGLLRKLDRQVRAVVRRWLRLPDNIPIYKAFFLSSIAQGGLGISSYETSVPRVTLARFERLSTSQYEAANVVGASAWAVKRRRWCGLSRRRDGSWSVELYNIVDGFELRAAGIVPASTQ</sequence>
<gene>
    <name evidence="2" type="ORF">RF55_12449</name>
</gene>
<evidence type="ECO:0000313" key="3">
    <source>
        <dbReference type="Proteomes" id="UP000036403"/>
    </source>
</evidence>
<dbReference type="PANTHER" id="PTHR37557">
    <property type="entry name" value="115 KDA PROTEIN IN TYPE-1 RETROTRANSPOSABLE ELEMENT R1DM-LIKE PROTEIN-RELATED-RELATED"/>
    <property type="match status" value="1"/>
</dbReference>
<dbReference type="OrthoDB" id="8197512at2759"/>
<keyword evidence="2" id="KW-0808">Transferase</keyword>
<comment type="caution">
    <text evidence="2">The sequence shown here is derived from an EMBL/GenBank/DDBJ whole genome shotgun (WGS) entry which is preliminary data.</text>
</comment>
<dbReference type="AlphaFoldDB" id="A0A0J7N614"/>
<evidence type="ECO:0000259" key="1">
    <source>
        <dbReference type="Pfam" id="PF00078"/>
    </source>
</evidence>
<dbReference type="InterPro" id="IPR000477">
    <property type="entry name" value="RT_dom"/>
</dbReference>
<dbReference type="PaxDb" id="67767-A0A0J7N614"/>
<evidence type="ECO:0000313" key="2">
    <source>
        <dbReference type="EMBL" id="KMQ88120.1"/>
    </source>
</evidence>
<dbReference type="Pfam" id="PF00078">
    <property type="entry name" value="RVT_1"/>
    <property type="match status" value="1"/>
</dbReference>